<name>A0A1Y2HCR4_9FUNG</name>
<dbReference type="EMBL" id="MCFL01000055">
    <property type="protein sequence ID" value="ORZ31774.1"/>
    <property type="molecule type" value="Genomic_DNA"/>
</dbReference>
<organism evidence="3 4">
    <name type="scientific">Catenaria anguillulae PL171</name>
    <dbReference type="NCBI Taxonomy" id="765915"/>
    <lineage>
        <taxon>Eukaryota</taxon>
        <taxon>Fungi</taxon>
        <taxon>Fungi incertae sedis</taxon>
        <taxon>Blastocladiomycota</taxon>
        <taxon>Blastocladiomycetes</taxon>
        <taxon>Blastocladiales</taxon>
        <taxon>Catenariaceae</taxon>
        <taxon>Catenaria</taxon>
    </lineage>
</organism>
<evidence type="ECO:0000256" key="1">
    <source>
        <dbReference type="SAM" id="MobiDB-lite"/>
    </source>
</evidence>
<feature type="compositionally biased region" description="Low complexity" evidence="1">
    <location>
        <begin position="188"/>
        <end position="197"/>
    </location>
</feature>
<comment type="caution">
    <text evidence="3">The sequence shown here is derived from an EMBL/GenBank/DDBJ whole genome shotgun (WGS) entry which is preliminary data.</text>
</comment>
<proteinExistence type="predicted"/>
<feature type="compositionally biased region" description="Polar residues" evidence="1">
    <location>
        <begin position="176"/>
        <end position="187"/>
    </location>
</feature>
<feature type="region of interest" description="Disordered" evidence="1">
    <location>
        <begin position="228"/>
        <end position="278"/>
    </location>
</feature>
<keyword evidence="2" id="KW-0812">Transmembrane</keyword>
<feature type="region of interest" description="Disordered" evidence="1">
    <location>
        <begin position="152"/>
        <end position="212"/>
    </location>
</feature>
<evidence type="ECO:0000256" key="2">
    <source>
        <dbReference type="SAM" id="Phobius"/>
    </source>
</evidence>
<feature type="compositionally biased region" description="Low complexity" evidence="1">
    <location>
        <begin position="92"/>
        <end position="104"/>
    </location>
</feature>
<keyword evidence="4" id="KW-1185">Reference proteome</keyword>
<feature type="compositionally biased region" description="Low complexity" evidence="1">
    <location>
        <begin position="158"/>
        <end position="175"/>
    </location>
</feature>
<feature type="transmembrane region" description="Helical" evidence="2">
    <location>
        <begin position="378"/>
        <end position="399"/>
    </location>
</feature>
<dbReference type="Proteomes" id="UP000193411">
    <property type="component" value="Unassembled WGS sequence"/>
</dbReference>
<evidence type="ECO:0000313" key="4">
    <source>
        <dbReference type="Proteomes" id="UP000193411"/>
    </source>
</evidence>
<reference evidence="3 4" key="1">
    <citation type="submission" date="2016-07" db="EMBL/GenBank/DDBJ databases">
        <title>Pervasive Adenine N6-methylation of Active Genes in Fungi.</title>
        <authorList>
            <consortium name="DOE Joint Genome Institute"/>
            <person name="Mondo S.J."/>
            <person name="Dannebaum R.O."/>
            <person name="Kuo R.C."/>
            <person name="Labutti K."/>
            <person name="Haridas S."/>
            <person name="Kuo A."/>
            <person name="Salamov A."/>
            <person name="Ahrendt S.R."/>
            <person name="Lipzen A."/>
            <person name="Sullivan W."/>
            <person name="Andreopoulos W.B."/>
            <person name="Clum A."/>
            <person name="Lindquist E."/>
            <person name="Daum C."/>
            <person name="Ramamoorthy G.K."/>
            <person name="Gryganskyi A."/>
            <person name="Culley D."/>
            <person name="Magnuson J.K."/>
            <person name="James T.Y."/>
            <person name="O'Malley M.A."/>
            <person name="Stajich J.E."/>
            <person name="Spatafora J.W."/>
            <person name="Visel A."/>
            <person name="Grigoriev I.V."/>
        </authorList>
    </citation>
    <scope>NUCLEOTIDE SEQUENCE [LARGE SCALE GENOMIC DNA]</scope>
    <source>
        <strain evidence="3 4">PL171</strain>
    </source>
</reference>
<evidence type="ECO:0000313" key="3">
    <source>
        <dbReference type="EMBL" id="ORZ31774.1"/>
    </source>
</evidence>
<feature type="compositionally biased region" description="Polar residues" evidence="1">
    <location>
        <begin position="237"/>
        <end position="266"/>
    </location>
</feature>
<gene>
    <name evidence="3" type="ORF">BCR44DRAFT_1441606</name>
</gene>
<evidence type="ECO:0008006" key="5">
    <source>
        <dbReference type="Google" id="ProtNLM"/>
    </source>
</evidence>
<keyword evidence="2" id="KW-0472">Membrane</keyword>
<feature type="region of interest" description="Disordered" evidence="1">
    <location>
        <begin position="64"/>
        <end position="108"/>
    </location>
</feature>
<accession>A0A1Y2HCR4</accession>
<protein>
    <recommendedName>
        <fullName evidence="5">Transmembrane protein</fullName>
    </recommendedName>
</protein>
<dbReference type="AlphaFoldDB" id="A0A1Y2HCR4"/>
<keyword evidence="2" id="KW-1133">Transmembrane helix</keyword>
<sequence length="453" mass="45580">MRPSTSSSNVTLESSVRLQHKASISGMPARSASLSVTADGHVVSGPVSSVTADMVAVFPLPTQLSRSAPPQTRQPLANTHSDEVAAPTEWNPLSPGPLSSPSSSIQSELAPIVPPTESTRVLGVAVDAHLDELADEPGDEINSKSVIAVVGGARKARGSQSSTSSSTSKGNSQTSDAGSPKQSSTALSDSGFGASASVGGGGTGKPSSLKTSSVGKVLYSRAGVSDASGTPALQAVGSGSESQLHRSTQRSGPTGSVNQLAASTTPPHAGKPRSVTISTSHVASLPSGLQQSVNISSGSFAKPLERTGQSGLLRTVTFSLLLAGQARDARLDSTTAAGAGVDLNLSVSSTLSDAQVALMRRRLTQGKQLNKAKTRMQVAVACILLVSLAFAGISCFQVFGMLELMSTGDGGVGNAHGLPMAVPVLWSLAWESVRGVGNGASAAGGGLVRSPTL</sequence>
<feature type="compositionally biased region" description="Polar residues" evidence="1">
    <location>
        <begin position="64"/>
        <end position="79"/>
    </location>
</feature>